<sequence length="260" mass="27263">MQPELIPIQASCFPTVGIAHGFFTRQGGSSTGIYESLNCGPGSNDAPDAVAMNRMRVTTTLGVGVTQLVTMYQVHGADCVQVERPWTRADAPRADACVTNVTGLALGILTADCTPVLFADTQARVIGAAHAGWKGARAGVLESAIVGMEALGATRRNIAAAIGPCISQASYEVGPEFRAALVGDDADNDRFFVAGAGDRSHFDLPAYVTARLVASGIGRIERVEADTASDPARFFSYRRTCLAGEPDYGRQISAITLLPA</sequence>
<evidence type="ECO:0000256" key="4">
    <source>
        <dbReference type="ARBA" id="ARBA00022723"/>
    </source>
</evidence>
<dbReference type="GO" id="GO:0016787">
    <property type="term" value="F:hydrolase activity"/>
    <property type="evidence" value="ECO:0007669"/>
    <property type="project" value="UniProtKB-KW"/>
</dbReference>
<keyword evidence="6" id="KW-0862">Zinc</keyword>
<dbReference type="AlphaFoldDB" id="A0A8S8XGL8"/>
<dbReference type="RefSeq" id="WP_420243514.1">
    <property type="nucleotide sequence ID" value="NZ_BOPV01000001.1"/>
</dbReference>
<dbReference type="GO" id="GO:0017061">
    <property type="term" value="F:S-methyl-5-thioadenosine phosphorylase activity"/>
    <property type="evidence" value="ECO:0007669"/>
    <property type="project" value="UniProtKB-EC"/>
</dbReference>
<dbReference type="CDD" id="cd16833">
    <property type="entry name" value="YfiH"/>
    <property type="match status" value="1"/>
</dbReference>
<dbReference type="Gene3D" id="3.60.140.10">
    <property type="entry name" value="CNF1/YfiH-like putative cysteine hydrolases"/>
    <property type="match status" value="1"/>
</dbReference>
<comment type="catalytic activity">
    <reaction evidence="9">
        <text>S-methyl-5'-thioadenosine + phosphate = 5-(methylsulfanyl)-alpha-D-ribose 1-phosphate + adenine</text>
        <dbReference type="Rhea" id="RHEA:11852"/>
        <dbReference type="ChEBI" id="CHEBI:16708"/>
        <dbReference type="ChEBI" id="CHEBI:17509"/>
        <dbReference type="ChEBI" id="CHEBI:43474"/>
        <dbReference type="ChEBI" id="CHEBI:58533"/>
        <dbReference type="EC" id="2.4.2.28"/>
    </reaction>
    <physiologicalReaction direction="left-to-right" evidence="9">
        <dbReference type="Rhea" id="RHEA:11853"/>
    </physiologicalReaction>
</comment>
<dbReference type="GO" id="GO:0005507">
    <property type="term" value="F:copper ion binding"/>
    <property type="evidence" value="ECO:0007669"/>
    <property type="project" value="TreeGrafter"/>
</dbReference>
<keyword evidence="4" id="KW-0479">Metal-binding</keyword>
<evidence type="ECO:0000256" key="6">
    <source>
        <dbReference type="ARBA" id="ARBA00022833"/>
    </source>
</evidence>
<evidence type="ECO:0000256" key="1">
    <source>
        <dbReference type="ARBA" id="ARBA00000553"/>
    </source>
</evidence>
<evidence type="ECO:0000256" key="3">
    <source>
        <dbReference type="ARBA" id="ARBA00022679"/>
    </source>
</evidence>
<dbReference type="InterPro" id="IPR038371">
    <property type="entry name" value="Cu_polyphenol_OxRdtase_sf"/>
</dbReference>
<evidence type="ECO:0000256" key="7">
    <source>
        <dbReference type="ARBA" id="ARBA00047989"/>
    </source>
</evidence>
<dbReference type="SUPFAM" id="SSF64438">
    <property type="entry name" value="CNF1/YfiH-like putative cysteine hydrolases"/>
    <property type="match status" value="1"/>
</dbReference>
<dbReference type="InterPro" id="IPR003730">
    <property type="entry name" value="Cu_polyphenol_OxRdtase"/>
</dbReference>
<dbReference type="Proteomes" id="UP000681075">
    <property type="component" value="Unassembled WGS sequence"/>
</dbReference>
<comment type="catalytic activity">
    <reaction evidence="8">
        <text>adenosine + phosphate = alpha-D-ribose 1-phosphate + adenine</text>
        <dbReference type="Rhea" id="RHEA:27642"/>
        <dbReference type="ChEBI" id="CHEBI:16335"/>
        <dbReference type="ChEBI" id="CHEBI:16708"/>
        <dbReference type="ChEBI" id="CHEBI:43474"/>
        <dbReference type="ChEBI" id="CHEBI:57720"/>
        <dbReference type="EC" id="2.4.2.1"/>
    </reaction>
    <physiologicalReaction direction="left-to-right" evidence="8">
        <dbReference type="Rhea" id="RHEA:27643"/>
    </physiologicalReaction>
</comment>
<keyword evidence="12" id="KW-1185">Reference proteome</keyword>
<dbReference type="PANTHER" id="PTHR30616">
    <property type="entry name" value="UNCHARACTERIZED PROTEIN YFIH"/>
    <property type="match status" value="1"/>
</dbReference>
<comment type="catalytic activity">
    <reaction evidence="1">
        <text>inosine + phosphate = alpha-D-ribose 1-phosphate + hypoxanthine</text>
        <dbReference type="Rhea" id="RHEA:27646"/>
        <dbReference type="ChEBI" id="CHEBI:17368"/>
        <dbReference type="ChEBI" id="CHEBI:17596"/>
        <dbReference type="ChEBI" id="CHEBI:43474"/>
        <dbReference type="ChEBI" id="CHEBI:57720"/>
        <dbReference type="EC" id="2.4.2.1"/>
    </reaction>
    <physiologicalReaction direction="left-to-right" evidence="1">
        <dbReference type="Rhea" id="RHEA:27647"/>
    </physiologicalReaction>
</comment>
<comment type="similarity">
    <text evidence="2 10">Belongs to the purine nucleoside phosphorylase YfiH/LACC1 family.</text>
</comment>
<evidence type="ECO:0000256" key="9">
    <source>
        <dbReference type="ARBA" id="ARBA00049893"/>
    </source>
</evidence>
<evidence type="ECO:0000256" key="8">
    <source>
        <dbReference type="ARBA" id="ARBA00048968"/>
    </source>
</evidence>
<evidence type="ECO:0000313" key="11">
    <source>
        <dbReference type="EMBL" id="GIL40416.1"/>
    </source>
</evidence>
<comment type="catalytic activity">
    <reaction evidence="7">
        <text>adenosine + H2O + H(+) = inosine + NH4(+)</text>
        <dbReference type="Rhea" id="RHEA:24408"/>
        <dbReference type="ChEBI" id="CHEBI:15377"/>
        <dbReference type="ChEBI" id="CHEBI:15378"/>
        <dbReference type="ChEBI" id="CHEBI:16335"/>
        <dbReference type="ChEBI" id="CHEBI:17596"/>
        <dbReference type="ChEBI" id="CHEBI:28938"/>
        <dbReference type="EC" id="3.5.4.4"/>
    </reaction>
    <physiologicalReaction direction="left-to-right" evidence="7">
        <dbReference type="Rhea" id="RHEA:24409"/>
    </physiologicalReaction>
</comment>
<accession>A0A8S8XGL8</accession>
<keyword evidence="5" id="KW-0378">Hydrolase</keyword>
<reference evidence="11" key="1">
    <citation type="submission" date="2021-02" db="EMBL/GenBank/DDBJ databases">
        <title>Genome sequence of Rhodospirillales sp. strain TMPK1 isolated from soil.</title>
        <authorList>
            <person name="Nakai R."/>
            <person name="Kusada H."/>
            <person name="Tamaki H."/>
        </authorList>
    </citation>
    <scope>NUCLEOTIDE SEQUENCE</scope>
    <source>
        <strain evidence="11">TMPK1</strain>
    </source>
</reference>
<evidence type="ECO:0000256" key="10">
    <source>
        <dbReference type="RuleBase" id="RU361274"/>
    </source>
</evidence>
<comment type="caution">
    <text evidence="11">The sequence shown here is derived from an EMBL/GenBank/DDBJ whole genome shotgun (WGS) entry which is preliminary data.</text>
</comment>
<proteinExistence type="inferred from homology"/>
<keyword evidence="3" id="KW-0808">Transferase</keyword>
<name>A0A8S8XGL8_9PROT</name>
<organism evidence="11 12">
    <name type="scientific">Roseiterribacter gracilis</name>
    <dbReference type="NCBI Taxonomy" id="2812848"/>
    <lineage>
        <taxon>Bacteria</taxon>
        <taxon>Pseudomonadati</taxon>
        <taxon>Pseudomonadota</taxon>
        <taxon>Alphaproteobacteria</taxon>
        <taxon>Rhodospirillales</taxon>
        <taxon>Roseiterribacteraceae</taxon>
        <taxon>Roseiterribacter</taxon>
    </lineage>
</organism>
<dbReference type="Pfam" id="PF02578">
    <property type="entry name" value="Cu-oxidase_4"/>
    <property type="match status" value="1"/>
</dbReference>
<dbReference type="NCBIfam" id="TIGR00726">
    <property type="entry name" value="peptidoglycan editing factor PgeF"/>
    <property type="match status" value="1"/>
</dbReference>
<evidence type="ECO:0000256" key="2">
    <source>
        <dbReference type="ARBA" id="ARBA00007353"/>
    </source>
</evidence>
<protein>
    <recommendedName>
        <fullName evidence="10">Purine nucleoside phosphorylase</fullName>
    </recommendedName>
</protein>
<dbReference type="EMBL" id="BOPV01000001">
    <property type="protein sequence ID" value="GIL40416.1"/>
    <property type="molecule type" value="Genomic_DNA"/>
</dbReference>
<evidence type="ECO:0000313" key="12">
    <source>
        <dbReference type="Proteomes" id="UP000681075"/>
    </source>
</evidence>
<evidence type="ECO:0000256" key="5">
    <source>
        <dbReference type="ARBA" id="ARBA00022801"/>
    </source>
</evidence>
<dbReference type="PANTHER" id="PTHR30616:SF2">
    <property type="entry name" value="PURINE NUCLEOSIDE PHOSPHORYLASE LACC1"/>
    <property type="match status" value="1"/>
</dbReference>
<dbReference type="InterPro" id="IPR011324">
    <property type="entry name" value="Cytotoxic_necrot_fac-like_cat"/>
</dbReference>
<gene>
    <name evidence="11" type="ORF">TMPK1_26530</name>
</gene>